<evidence type="ECO:0000313" key="3">
    <source>
        <dbReference type="Proteomes" id="UP000626554"/>
    </source>
</evidence>
<feature type="domain" description="BLUF" evidence="1">
    <location>
        <begin position="1"/>
        <end position="92"/>
    </location>
</feature>
<dbReference type="SMART" id="SM01034">
    <property type="entry name" value="BLUF"/>
    <property type="match status" value="1"/>
</dbReference>
<dbReference type="InterPro" id="IPR007024">
    <property type="entry name" value="BLUF_domain"/>
</dbReference>
<evidence type="ECO:0000313" key="2">
    <source>
        <dbReference type="EMBL" id="NVO83647.1"/>
    </source>
</evidence>
<dbReference type="InterPro" id="IPR036046">
    <property type="entry name" value="Acylphosphatase-like_dom_sf"/>
</dbReference>
<reference evidence="2 3" key="1">
    <citation type="submission" date="2020-05" db="EMBL/GenBank/DDBJ databases">
        <title>Hymenobacter terrestris sp. nov. and Hymenobacter lapidiphilus sp. nov., isolated from regoliths in Antarctica.</title>
        <authorList>
            <person name="Sedlacek I."/>
            <person name="Pantucek R."/>
            <person name="Zeman M."/>
            <person name="Holochova P."/>
            <person name="Kralova S."/>
            <person name="Stankova E."/>
            <person name="Sedo O."/>
            <person name="Micenkova L."/>
            <person name="Svec P."/>
            <person name="Gupta V."/>
            <person name="Sood U."/>
            <person name="Korpole U.S."/>
            <person name="Lal R."/>
        </authorList>
    </citation>
    <scope>NUCLEOTIDE SEQUENCE [LARGE SCALE GENOMIC DNA]</scope>
    <source>
        <strain evidence="2 3">P5252</strain>
    </source>
</reference>
<sequence>MIHLVYMSVAAQDIDDLELRAMLDKYRQYNTARGITGMLLYSNGHIAQILEGEADVVEPLYEEISSDTRHVNVVKMVHKTITQRSFAEWSMAFHPLDEVGFAHLEGFFLPSEVSQNPASLSMSDALVLNMVRDAVFGTSPSSDPDSAAAS</sequence>
<proteinExistence type="predicted"/>
<gene>
    <name evidence="2" type="ORF">HW556_02015</name>
</gene>
<dbReference type="RefSeq" id="WP_176897488.1">
    <property type="nucleotide sequence ID" value="NZ_JABKAV010000003.1"/>
</dbReference>
<protein>
    <submittedName>
        <fullName evidence="2">BLUF domain-containing protein</fullName>
    </submittedName>
</protein>
<dbReference type="PROSITE" id="PS50925">
    <property type="entry name" value="BLUF"/>
    <property type="match status" value="1"/>
</dbReference>
<dbReference type="Proteomes" id="UP000626554">
    <property type="component" value="Unassembled WGS sequence"/>
</dbReference>
<evidence type="ECO:0000259" key="1">
    <source>
        <dbReference type="PROSITE" id="PS50925"/>
    </source>
</evidence>
<dbReference type="EMBL" id="JABKAV010000003">
    <property type="protein sequence ID" value="NVO83647.1"/>
    <property type="molecule type" value="Genomic_DNA"/>
</dbReference>
<accession>A0ABX2PY78</accession>
<comment type="caution">
    <text evidence="2">The sequence shown here is derived from an EMBL/GenBank/DDBJ whole genome shotgun (WGS) entry which is preliminary data.</text>
</comment>
<dbReference type="Gene3D" id="3.30.70.100">
    <property type="match status" value="1"/>
</dbReference>
<dbReference type="SUPFAM" id="SSF54975">
    <property type="entry name" value="Acylphosphatase/BLUF domain-like"/>
    <property type="match status" value="1"/>
</dbReference>
<name>A0ABX2PY78_9BACT</name>
<dbReference type="Pfam" id="PF04940">
    <property type="entry name" value="BLUF"/>
    <property type="match status" value="1"/>
</dbReference>
<organism evidence="2 3">
    <name type="scientific">Hymenobacter terrestris</name>
    <dbReference type="NCBI Taxonomy" id="2748310"/>
    <lineage>
        <taxon>Bacteria</taxon>
        <taxon>Pseudomonadati</taxon>
        <taxon>Bacteroidota</taxon>
        <taxon>Cytophagia</taxon>
        <taxon>Cytophagales</taxon>
        <taxon>Hymenobacteraceae</taxon>
        <taxon>Hymenobacter</taxon>
    </lineage>
</organism>
<keyword evidence="3" id="KW-1185">Reference proteome</keyword>